<sequence>MALTATMSRRLFAALLVIGIATPALGQVQRRFYEPSAADTIRSIRAENGMVVAQEKLAAQIGADILRQGGNAVDAAVATGFAMAVTYPRAGNIGGGGFMVVHLAGRNEDVAIDYRETAPQAATRDMFLNADGKPDPDKSRNSALAIGVPGTVAGLSLALEKYGSGKFTLAQILKPAIDLARDGFILTDDTSDTLNDMYRRMSRWPNSARTFSHADGTPLREGDRLIQGDLAGVLTDIAEQGPRGFYQGAVAEKLVSGIRNAGGIFTLEDLKSYQPVIRTPIRGSYRGYDIVSMPQPSSGGVVLLEILNILEGFPMSDMRQGSAASLHVMIEAMKRAYADRARYLGDPAFVDAPTQLLIDKDYAAKQRATIDLARATPWTDVRNAKQPREGDNTTHYSVVDAGGNAVSNTYTLNFPYGVGLVADGTGVLLNNELDDFTAAPGASNAFGLVGFEANLPGPGKRPLSSMSPTIVLKDGKPVLVTGSPGGSRIISAVTQIIVDVIDYKMDVAAAVAAPRMHHQWLPDEVRIERGFPDAVLGDLRAKGHKLVEPLGYSSANSILVTTNGLLGAPDPRTRGSEAAGY</sequence>
<dbReference type="InterPro" id="IPR051792">
    <property type="entry name" value="GGT_bact"/>
</dbReference>
<dbReference type="GeneID" id="92958557"/>
<keyword evidence="6 9" id="KW-0865">Zymogen</keyword>
<comment type="pathway">
    <text evidence="9">Sulfur metabolism; glutathione metabolism.</text>
</comment>
<dbReference type="PROSITE" id="PS00462">
    <property type="entry name" value="G_GLU_TRANSPEPTIDASE"/>
    <property type="match status" value="1"/>
</dbReference>
<keyword evidence="5 9" id="KW-0378">Hydrolase</keyword>
<evidence type="ECO:0000256" key="9">
    <source>
        <dbReference type="RuleBase" id="RU368036"/>
    </source>
</evidence>
<keyword evidence="9" id="KW-0317">Glutathione biosynthesis</keyword>
<evidence type="ECO:0000256" key="1">
    <source>
        <dbReference type="ARBA" id="ARBA00001049"/>
    </source>
</evidence>
<comment type="similarity">
    <text evidence="3 9">Belongs to the gamma-glutamyltransferase family.</text>
</comment>
<comment type="catalytic activity">
    <reaction evidence="2 9">
        <text>glutathione + H2O = L-cysteinylglycine + L-glutamate</text>
        <dbReference type="Rhea" id="RHEA:28807"/>
        <dbReference type="ChEBI" id="CHEBI:15377"/>
        <dbReference type="ChEBI" id="CHEBI:29985"/>
        <dbReference type="ChEBI" id="CHEBI:57925"/>
        <dbReference type="ChEBI" id="CHEBI:61694"/>
        <dbReference type="EC" id="3.4.19.13"/>
    </reaction>
</comment>
<dbReference type="NCBIfam" id="TIGR00066">
    <property type="entry name" value="g_glut_trans"/>
    <property type="match status" value="1"/>
</dbReference>
<evidence type="ECO:0000256" key="7">
    <source>
        <dbReference type="ARBA" id="ARBA00023315"/>
    </source>
</evidence>
<dbReference type="EC" id="3.4.19.13" evidence="9"/>
<dbReference type="GO" id="GO:0036374">
    <property type="term" value="F:glutathione hydrolase activity"/>
    <property type="evidence" value="ECO:0007669"/>
    <property type="project" value="UniProtKB-EC"/>
</dbReference>
<dbReference type="PANTHER" id="PTHR43199:SF1">
    <property type="entry name" value="GLUTATHIONE HYDROLASE PROENZYME"/>
    <property type="match status" value="1"/>
</dbReference>
<protein>
    <recommendedName>
        <fullName evidence="9">Glutathione hydrolase proenzyme</fullName>
        <ecNumber evidence="9">2.3.2.2</ecNumber>
        <ecNumber evidence="9">3.4.19.13</ecNumber>
    </recommendedName>
    <component>
        <recommendedName>
            <fullName evidence="9">Glutathione hydrolase large chain</fullName>
        </recommendedName>
    </component>
    <component>
        <recommendedName>
            <fullName evidence="9">Glutathione hydrolase small chain</fullName>
        </recommendedName>
    </component>
</protein>
<keyword evidence="7 9" id="KW-0012">Acyltransferase</keyword>
<evidence type="ECO:0000256" key="4">
    <source>
        <dbReference type="ARBA" id="ARBA00022679"/>
    </source>
</evidence>
<dbReference type="Gene3D" id="1.10.246.130">
    <property type="match status" value="1"/>
</dbReference>
<evidence type="ECO:0000256" key="6">
    <source>
        <dbReference type="ARBA" id="ARBA00023145"/>
    </source>
</evidence>
<dbReference type="Gene3D" id="3.60.20.40">
    <property type="match status" value="1"/>
</dbReference>
<evidence type="ECO:0000256" key="8">
    <source>
        <dbReference type="ARBA" id="ARBA00047417"/>
    </source>
</evidence>
<keyword evidence="4 9" id="KW-0808">Transferase</keyword>
<name>A0ABV4FFJ1_BRAEL</name>
<dbReference type="InterPro" id="IPR043138">
    <property type="entry name" value="GGT_lsub"/>
</dbReference>
<dbReference type="GO" id="GO:0103068">
    <property type="term" value="F:leukotriene C4 gamma-glutamyl transferase activity"/>
    <property type="evidence" value="ECO:0007669"/>
    <property type="project" value="UniProtKB-EC"/>
</dbReference>
<reference evidence="10 11" key="1">
    <citation type="submission" date="2024-07" db="EMBL/GenBank/DDBJ databases">
        <title>Genomic Encyclopedia of Type Strains, Phase V (KMG-V): Genome sequencing to study the core and pangenomes of soil and plant-associated prokaryotes.</title>
        <authorList>
            <person name="Whitman W."/>
        </authorList>
    </citation>
    <scope>NUCLEOTIDE SEQUENCE [LARGE SCALE GENOMIC DNA]</scope>
    <source>
        <strain evidence="10 11">USDA 415</strain>
    </source>
</reference>
<dbReference type="SUPFAM" id="SSF56235">
    <property type="entry name" value="N-terminal nucleophile aminohydrolases (Ntn hydrolases)"/>
    <property type="match status" value="1"/>
</dbReference>
<dbReference type="InterPro" id="IPR055262">
    <property type="entry name" value="GGT_CS"/>
</dbReference>
<comment type="subunit">
    <text evidence="9">This enzyme consists of two polypeptide chains, which are synthesized in precursor form from a single polypeptide.</text>
</comment>
<comment type="PTM">
    <text evidence="9">Cleaved by autocatalysis into a large and a small subunit.</text>
</comment>
<dbReference type="InterPro" id="IPR029055">
    <property type="entry name" value="Ntn_hydrolases_N"/>
</dbReference>
<dbReference type="RefSeq" id="WP_018269344.1">
    <property type="nucleotide sequence ID" value="NZ_BJNL01000127.1"/>
</dbReference>
<organism evidence="10 11">
    <name type="scientific">Bradyrhizobium elkanii</name>
    <dbReference type="NCBI Taxonomy" id="29448"/>
    <lineage>
        <taxon>Bacteria</taxon>
        <taxon>Pseudomonadati</taxon>
        <taxon>Pseudomonadota</taxon>
        <taxon>Alphaproteobacteria</taxon>
        <taxon>Hyphomicrobiales</taxon>
        <taxon>Nitrobacteraceae</taxon>
        <taxon>Bradyrhizobium</taxon>
    </lineage>
</organism>
<proteinExistence type="inferred from homology"/>
<dbReference type="PANTHER" id="PTHR43199">
    <property type="entry name" value="GLUTATHIONE HYDROLASE"/>
    <property type="match status" value="1"/>
</dbReference>
<dbReference type="EC" id="2.3.2.2" evidence="9"/>
<evidence type="ECO:0000313" key="10">
    <source>
        <dbReference type="EMBL" id="MEY9322256.1"/>
    </source>
</evidence>
<comment type="catalytic activity">
    <reaction evidence="1 9">
        <text>an S-substituted glutathione + H2O = an S-substituted L-cysteinylglycine + L-glutamate</text>
        <dbReference type="Rhea" id="RHEA:59468"/>
        <dbReference type="ChEBI" id="CHEBI:15377"/>
        <dbReference type="ChEBI" id="CHEBI:29985"/>
        <dbReference type="ChEBI" id="CHEBI:90779"/>
        <dbReference type="ChEBI" id="CHEBI:143103"/>
        <dbReference type="EC" id="3.4.19.13"/>
    </reaction>
</comment>
<evidence type="ECO:0000313" key="11">
    <source>
        <dbReference type="Proteomes" id="UP001565471"/>
    </source>
</evidence>
<comment type="catalytic activity">
    <reaction evidence="8 9">
        <text>an N-terminal (5-L-glutamyl)-[peptide] + an alpha-amino acid = 5-L-glutamyl amino acid + an N-terminal L-alpha-aminoacyl-[peptide]</text>
        <dbReference type="Rhea" id="RHEA:23904"/>
        <dbReference type="Rhea" id="RHEA-COMP:9780"/>
        <dbReference type="Rhea" id="RHEA-COMP:9795"/>
        <dbReference type="ChEBI" id="CHEBI:77644"/>
        <dbReference type="ChEBI" id="CHEBI:78597"/>
        <dbReference type="ChEBI" id="CHEBI:78599"/>
        <dbReference type="ChEBI" id="CHEBI:78608"/>
        <dbReference type="EC" id="2.3.2.2"/>
    </reaction>
</comment>
<accession>A0ABV4FFJ1</accession>
<dbReference type="InterPro" id="IPR000101">
    <property type="entry name" value="GGT_peptidase"/>
</dbReference>
<keyword evidence="11" id="KW-1185">Reference proteome</keyword>
<dbReference type="PRINTS" id="PR01210">
    <property type="entry name" value="GGTRANSPTASE"/>
</dbReference>
<gene>
    <name evidence="10" type="ORF">ABIF29_009055</name>
</gene>
<evidence type="ECO:0000256" key="2">
    <source>
        <dbReference type="ARBA" id="ARBA00001089"/>
    </source>
</evidence>
<evidence type="ECO:0000256" key="3">
    <source>
        <dbReference type="ARBA" id="ARBA00009381"/>
    </source>
</evidence>
<evidence type="ECO:0000256" key="5">
    <source>
        <dbReference type="ARBA" id="ARBA00022801"/>
    </source>
</evidence>
<dbReference type="Pfam" id="PF01019">
    <property type="entry name" value="G_glu_transpept"/>
    <property type="match status" value="1"/>
</dbReference>
<dbReference type="InterPro" id="IPR043137">
    <property type="entry name" value="GGT_ssub_C"/>
</dbReference>
<dbReference type="Proteomes" id="UP001565471">
    <property type="component" value="Unassembled WGS sequence"/>
</dbReference>
<dbReference type="EMBL" id="JBGBZA010000002">
    <property type="protein sequence ID" value="MEY9322256.1"/>
    <property type="molecule type" value="Genomic_DNA"/>
</dbReference>
<comment type="caution">
    <text evidence="10">The sequence shown here is derived from an EMBL/GenBank/DDBJ whole genome shotgun (WGS) entry which is preliminary data.</text>
</comment>